<accession>A0A6J5P5R6</accession>
<proteinExistence type="predicted"/>
<sequence>MAFLSENVGGIWHTWQQIAELEVKRQHIEQYDAALARGIARKIQRRTLVLATLIAKDQAQQGKDD</sequence>
<gene>
    <name evidence="1" type="ORF">UFOVP822_33</name>
</gene>
<evidence type="ECO:0000313" key="1">
    <source>
        <dbReference type="EMBL" id="CAB4165296.1"/>
    </source>
</evidence>
<organism evidence="1">
    <name type="scientific">uncultured Caudovirales phage</name>
    <dbReference type="NCBI Taxonomy" id="2100421"/>
    <lineage>
        <taxon>Viruses</taxon>
        <taxon>Duplodnaviria</taxon>
        <taxon>Heunggongvirae</taxon>
        <taxon>Uroviricota</taxon>
        <taxon>Caudoviricetes</taxon>
        <taxon>Peduoviridae</taxon>
        <taxon>Maltschvirus</taxon>
        <taxon>Maltschvirus maltsch</taxon>
    </lineage>
</organism>
<dbReference type="EMBL" id="LR796775">
    <property type="protein sequence ID" value="CAB4165296.1"/>
    <property type="molecule type" value="Genomic_DNA"/>
</dbReference>
<reference evidence="1" key="1">
    <citation type="submission" date="2020-04" db="EMBL/GenBank/DDBJ databases">
        <authorList>
            <person name="Chiriac C."/>
            <person name="Salcher M."/>
            <person name="Ghai R."/>
            <person name="Kavagutti S V."/>
        </authorList>
    </citation>
    <scope>NUCLEOTIDE SEQUENCE</scope>
</reference>
<protein>
    <submittedName>
        <fullName evidence="1">Uncharacterized protein</fullName>
    </submittedName>
</protein>
<name>A0A6J5P5R6_9CAUD</name>